<name>A0ABR2WM02_9FUNG</name>
<dbReference type="CDD" id="cd00170">
    <property type="entry name" value="SEC14"/>
    <property type="match status" value="1"/>
</dbReference>
<dbReference type="SUPFAM" id="SSF46938">
    <property type="entry name" value="CRAL/TRIO N-terminal domain"/>
    <property type="match status" value="1"/>
</dbReference>
<dbReference type="InterPro" id="IPR011074">
    <property type="entry name" value="CRAL/TRIO_N_dom"/>
</dbReference>
<evidence type="ECO:0000313" key="2">
    <source>
        <dbReference type="EMBL" id="KAK9762507.1"/>
    </source>
</evidence>
<reference evidence="2 3" key="1">
    <citation type="submission" date="2023-04" db="EMBL/GenBank/DDBJ databases">
        <title>Genome of Basidiobolus ranarum AG-B5.</title>
        <authorList>
            <person name="Stajich J.E."/>
            <person name="Carter-House D."/>
            <person name="Gryganskyi A."/>
        </authorList>
    </citation>
    <scope>NUCLEOTIDE SEQUENCE [LARGE SCALE GENOMIC DNA]</scope>
    <source>
        <strain evidence="2 3">AG-B5</strain>
    </source>
</reference>
<dbReference type="PANTHER" id="PTHR45824">
    <property type="entry name" value="GH16843P"/>
    <property type="match status" value="1"/>
</dbReference>
<feature type="domain" description="CRAL-TRIO" evidence="1">
    <location>
        <begin position="98"/>
        <end position="262"/>
    </location>
</feature>
<dbReference type="SMART" id="SM00516">
    <property type="entry name" value="SEC14"/>
    <property type="match status" value="1"/>
</dbReference>
<dbReference type="SUPFAM" id="SSF52087">
    <property type="entry name" value="CRAL/TRIO domain"/>
    <property type="match status" value="1"/>
</dbReference>
<gene>
    <name evidence="2" type="ORF">K7432_011687</name>
</gene>
<dbReference type="InterPro" id="IPR052578">
    <property type="entry name" value="PI_Transfer_CRAL-TRIO"/>
</dbReference>
<dbReference type="InterPro" id="IPR001251">
    <property type="entry name" value="CRAL-TRIO_dom"/>
</dbReference>
<dbReference type="PANTHER" id="PTHR45824:SF29">
    <property type="entry name" value="GH16843P"/>
    <property type="match status" value="1"/>
</dbReference>
<organism evidence="2 3">
    <name type="scientific">Basidiobolus ranarum</name>
    <dbReference type="NCBI Taxonomy" id="34480"/>
    <lineage>
        <taxon>Eukaryota</taxon>
        <taxon>Fungi</taxon>
        <taxon>Fungi incertae sedis</taxon>
        <taxon>Zoopagomycota</taxon>
        <taxon>Entomophthoromycotina</taxon>
        <taxon>Basidiobolomycetes</taxon>
        <taxon>Basidiobolales</taxon>
        <taxon>Basidiobolaceae</taxon>
        <taxon>Basidiobolus</taxon>
    </lineage>
</organism>
<comment type="caution">
    <text evidence="2">The sequence shown here is derived from an EMBL/GenBank/DDBJ whole genome shotgun (WGS) entry which is preliminary data.</text>
</comment>
<dbReference type="EMBL" id="JASJQH010000932">
    <property type="protein sequence ID" value="KAK9762507.1"/>
    <property type="molecule type" value="Genomic_DNA"/>
</dbReference>
<dbReference type="PROSITE" id="PS50191">
    <property type="entry name" value="CRAL_TRIO"/>
    <property type="match status" value="1"/>
</dbReference>
<dbReference type="Proteomes" id="UP001479436">
    <property type="component" value="Unassembled WGS sequence"/>
</dbReference>
<proteinExistence type="predicted"/>
<accession>A0ABR2WM02</accession>
<dbReference type="SMART" id="SM01100">
    <property type="entry name" value="CRAL_TRIO_N"/>
    <property type="match status" value="1"/>
</dbReference>
<dbReference type="Gene3D" id="3.40.525.10">
    <property type="entry name" value="CRAL-TRIO lipid binding domain"/>
    <property type="match status" value="1"/>
</dbReference>
<dbReference type="Pfam" id="PF03765">
    <property type="entry name" value="CRAL_TRIO_N"/>
    <property type="match status" value="1"/>
</dbReference>
<evidence type="ECO:0000259" key="1">
    <source>
        <dbReference type="PROSITE" id="PS50191"/>
    </source>
</evidence>
<dbReference type="Pfam" id="PF00650">
    <property type="entry name" value="CRAL_TRIO"/>
    <property type="match status" value="1"/>
</dbReference>
<protein>
    <recommendedName>
        <fullName evidence="1">CRAL-TRIO domain-containing protein</fullName>
    </recommendedName>
</protein>
<sequence length="277" mass="32138">MSVSSPVSTPYLLFEGKPLASPLESLTKDHKELHSSLRQKVDDSFPNPSEDLKRNLFDDYSLYRYLKATNWSIHDAFDRLEKTKHWRETFRPHEITFETIRDQAARKSNYMNGFDINGRPIIYLKKVADKNEGNDPELGFKLLIFSLEQAIKVMPPTVYQLVVIMDFTLYSQSQSVPLGIAKRTIDTLANHYPERLGLSIMFNAPWVFSMFFNMVQPFLDKVTKEKIKFVKKNQNPGSTSPFSIIPADTLEVAYGGNHSFDYDHDEYFKHMQELHLN</sequence>
<dbReference type="InterPro" id="IPR036865">
    <property type="entry name" value="CRAL-TRIO_dom_sf"/>
</dbReference>
<dbReference type="InterPro" id="IPR036273">
    <property type="entry name" value="CRAL/TRIO_N_dom_sf"/>
</dbReference>
<keyword evidence="3" id="KW-1185">Reference proteome</keyword>
<evidence type="ECO:0000313" key="3">
    <source>
        <dbReference type="Proteomes" id="UP001479436"/>
    </source>
</evidence>